<dbReference type="WBParaSite" id="PEQ_0000444301-mRNA-1">
    <property type="protein sequence ID" value="PEQ_0000444301-mRNA-1"/>
    <property type="gene ID" value="PEQ_0000444301"/>
</dbReference>
<reference evidence="10" key="1">
    <citation type="submission" date="2022-11" db="UniProtKB">
        <authorList>
            <consortium name="WormBaseParasite"/>
        </authorList>
    </citation>
    <scope>IDENTIFICATION</scope>
</reference>
<dbReference type="SUPFAM" id="SSF103365">
    <property type="entry name" value="Hypothetical protein PH1602"/>
    <property type="match status" value="1"/>
</dbReference>
<evidence type="ECO:0000256" key="3">
    <source>
        <dbReference type="ARBA" id="ARBA00022598"/>
    </source>
</evidence>
<evidence type="ECO:0000256" key="4">
    <source>
        <dbReference type="ARBA" id="ARBA00022723"/>
    </source>
</evidence>
<accession>A0A914RD66</accession>
<dbReference type="Gene3D" id="3.90.1860.10">
    <property type="entry name" value="tRNA-splicing ligase RtcB"/>
    <property type="match status" value="1"/>
</dbReference>
<evidence type="ECO:0000313" key="10">
    <source>
        <dbReference type="WBParaSite" id="PEQ_0000444301-mRNA-1"/>
    </source>
</evidence>
<sequence>MPRTYDEECSYIERVSEVQFRIKKGFVPNMNVEGRFYVNKALEKLMFEELRNACRSDGIGGFLPAVRQVGNVAALPAIVSLLIPNPRLTVTVRSGSVANHSCCDSEPLSEVNNEGAEEQLAQSLFDHIPVGVGSKGIIPIGAQQFEVSLP</sequence>
<evidence type="ECO:0000256" key="7">
    <source>
        <dbReference type="ARBA" id="ARBA00023211"/>
    </source>
</evidence>
<dbReference type="PANTHER" id="PTHR11118:SF1">
    <property type="entry name" value="RNA-SPLICING LIGASE RTCB HOMOLOG"/>
    <property type="match status" value="1"/>
</dbReference>
<dbReference type="EC" id="6.5.1.8" evidence="2"/>
<proteinExistence type="predicted"/>
<evidence type="ECO:0000256" key="5">
    <source>
        <dbReference type="ARBA" id="ARBA00022741"/>
    </source>
</evidence>
<evidence type="ECO:0000256" key="2">
    <source>
        <dbReference type="ARBA" id="ARBA00012726"/>
    </source>
</evidence>
<keyword evidence="9" id="KW-1185">Reference proteome</keyword>
<dbReference type="GO" id="GO:0005634">
    <property type="term" value="C:nucleus"/>
    <property type="evidence" value="ECO:0007669"/>
    <property type="project" value="TreeGrafter"/>
</dbReference>
<protein>
    <recommendedName>
        <fullName evidence="2">3'-phosphate/5'-hydroxy nucleic acid ligase</fullName>
        <ecNumber evidence="2">6.5.1.8</ecNumber>
    </recommendedName>
</protein>
<dbReference type="GO" id="GO:0170057">
    <property type="term" value="F:RNA ligase (GTP) activity"/>
    <property type="evidence" value="ECO:0007669"/>
    <property type="project" value="UniProtKB-EC"/>
</dbReference>
<keyword evidence="3" id="KW-0436">Ligase</keyword>
<dbReference type="GO" id="GO:0072669">
    <property type="term" value="C:tRNA-splicing ligase complex"/>
    <property type="evidence" value="ECO:0007669"/>
    <property type="project" value="TreeGrafter"/>
</dbReference>
<keyword evidence="4" id="KW-0479">Metal-binding</keyword>
<dbReference type="InterPro" id="IPR036025">
    <property type="entry name" value="RtcB-like_sf"/>
</dbReference>
<dbReference type="AlphaFoldDB" id="A0A914RD66"/>
<dbReference type="Proteomes" id="UP000887564">
    <property type="component" value="Unplaced"/>
</dbReference>
<organism evidence="9 10">
    <name type="scientific">Parascaris equorum</name>
    <name type="common">Equine roundworm</name>
    <dbReference type="NCBI Taxonomy" id="6256"/>
    <lineage>
        <taxon>Eukaryota</taxon>
        <taxon>Metazoa</taxon>
        <taxon>Ecdysozoa</taxon>
        <taxon>Nematoda</taxon>
        <taxon>Chromadorea</taxon>
        <taxon>Rhabditida</taxon>
        <taxon>Spirurina</taxon>
        <taxon>Ascaridomorpha</taxon>
        <taxon>Ascaridoidea</taxon>
        <taxon>Ascarididae</taxon>
        <taxon>Parascaris</taxon>
    </lineage>
</organism>
<dbReference type="PANTHER" id="PTHR11118">
    <property type="entry name" value="RNA-SPLICING LIGASE RTCB HOMOLOG"/>
    <property type="match status" value="1"/>
</dbReference>
<name>A0A914RD66_PAREQ</name>
<evidence type="ECO:0000256" key="8">
    <source>
        <dbReference type="ARBA" id="ARBA00047746"/>
    </source>
</evidence>
<dbReference type="GO" id="GO:0046872">
    <property type="term" value="F:metal ion binding"/>
    <property type="evidence" value="ECO:0007669"/>
    <property type="project" value="UniProtKB-KW"/>
</dbReference>
<evidence type="ECO:0000256" key="1">
    <source>
        <dbReference type="ARBA" id="ARBA00001936"/>
    </source>
</evidence>
<evidence type="ECO:0000256" key="6">
    <source>
        <dbReference type="ARBA" id="ARBA00023134"/>
    </source>
</evidence>
<dbReference type="GO" id="GO:0005525">
    <property type="term" value="F:GTP binding"/>
    <property type="evidence" value="ECO:0007669"/>
    <property type="project" value="UniProtKB-KW"/>
</dbReference>
<comment type="catalytic activity">
    <reaction evidence="8">
        <text>a 3'-end 3'-phospho-ribonucleotide-RNA + a 5'-end dephospho-ribonucleoside-RNA + GTP = a ribonucleotidyl-ribonucleotide-RNA + GMP + diphosphate</text>
        <dbReference type="Rhea" id="RHEA:68076"/>
        <dbReference type="Rhea" id="RHEA-COMP:10463"/>
        <dbReference type="Rhea" id="RHEA-COMP:13936"/>
        <dbReference type="Rhea" id="RHEA-COMP:17355"/>
        <dbReference type="ChEBI" id="CHEBI:33019"/>
        <dbReference type="ChEBI" id="CHEBI:37565"/>
        <dbReference type="ChEBI" id="CHEBI:58115"/>
        <dbReference type="ChEBI" id="CHEBI:83062"/>
        <dbReference type="ChEBI" id="CHEBI:138284"/>
        <dbReference type="ChEBI" id="CHEBI:173118"/>
        <dbReference type="EC" id="6.5.1.8"/>
    </reaction>
</comment>
<keyword evidence="6" id="KW-0342">GTP-binding</keyword>
<dbReference type="GO" id="GO:0003972">
    <property type="term" value="F:RNA ligase (ATP) activity"/>
    <property type="evidence" value="ECO:0007669"/>
    <property type="project" value="TreeGrafter"/>
</dbReference>
<evidence type="ECO:0000313" key="9">
    <source>
        <dbReference type="Proteomes" id="UP000887564"/>
    </source>
</evidence>
<dbReference type="InterPro" id="IPR001233">
    <property type="entry name" value="RtcB"/>
</dbReference>
<keyword evidence="5" id="KW-0547">Nucleotide-binding</keyword>
<dbReference type="GO" id="GO:0006396">
    <property type="term" value="P:RNA processing"/>
    <property type="evidence" value="ECO:0007669"/>
    <property type="project" value="InterPro"/>
</dbReference>
<comment type="cofactor">
    <cofactor evidence="1">
        <name>Mn(2+)</name>
        <dbReference type="ChEBI" id="CHEBI:29035"/>
    </cofactor>
</comment>
<keyword evidence="7" id="KW-0464">Manganese</keyword>